<keyword evidence="6 13" id="KW-0812">Transmembrane</keyword>
<evidence type="ECO:0000256" key="9">
    <source>
        <dbReference type="ARBA" id="ARBA00037247"/>
    </source>
</evidence>
<comment type="function">
    <text evidence="9">Acyl-CoA synthases catalyze the initial reaction in fatty acid metabolism, by forming a thioester with CoA. Has some preference toward medium-chain substrates. Plays a role in adipocyte differentiation.</text>
</comment>
<evidence type="ECO:0000256" key="3">
    <source>
        <dbReference type="ARBA" id="ARBA00010992"/>
    </source>
</evidence>
<dbReference type="InterPro" id="IPR036259">
    <property type="entry name" value="MFS_trans_sf"/>
</dbReference>
<comment type="similarity">
    <text evidence="3">Belongs to the major facilitator superfamily. Sugar transporter (TC 2.A.1.1) family.</text>
</comment>
<dbReference type="OrthoDB" id="6339427at2759"/>
<evidence type="ECO:0000313" key="15">
    <source>
        <dbReference type="EMBL" id="CAD5233944.1"/>
    </source>
</evidence>
<comment type="subcellular location">
    <subcellularLocation>
        <location evidence="1">Membrane</location>
        <topology evidence="1">Multi-pass membrane protein</topology>
    </subcellularLocation>
</comment>
<feature type="transmembrane region" description="Helical" evidence="13">
    <location>
        <begin position="317"/>
        <end position="339"/>
    </location>
</feature>
<protein>
    <recommendedName>
        <fullName evidence="10">Medium-chain acyl-CoA ligase ACSF2, mitochondrial</fullName>
    </recommendedName>
</protein>
<evidence type="ECO:0000256" key="5">
    <source>
        <dbReference type="ARBA" id="ARBA00022598"/>
    </source>
</evidence>
<dbReference type="EMBL" id="CAJFCV020000006">
    <property type="protein sequence ID" value="CAG9129405.1"/>
    <property type="molecule type" value="Genomic_DNA"/>
</dbReference>
<evidence type="ECO:0000313" key="16">
    <source>
        <dbReference type="Proteomes" id="UP000659654"/>
    </source>
</evidence>
<dbReference type="Gene3D" id="3.30.300.30">
    <property type="match status" value="1"/>
</dbReference>
<comment type="similarity">
    <text evidence="2">Belongs to the ATP-dependent AMP-binding enzyme family.</text>
</comment>
<dbReference type="InterPro" id="IPR050814">
    <property type="entry name" value="Myo-inositol_Transporter"/>
</dbReference>
<dbReference type="FunFam" id="3.40.50.12780:FF:000003">
    <property type="entry name" value="Long-chain-fatty-acid--CoA ligase FadD"/>
    <property type="match status" value="1"/>
</dbReference>
<feature type="transmembrane region" description="Helical" evidence="13">
    <location>
        <begin position="123"/>
        <end position="144"/>
    </location>
</feature>
<feature type="transmembrane region" description="Helical" evidence="13">
    <location>
        <begin position="99"/>
        <end position="117"/>
    </location>
</feature>
<dbReference type="PANTHER" id="PTHR48020">
    <property type="entry name" value="PROTON MYO-INOSITOL COTRANSPORTER"/>
    <property type="match status" value="1"/>
</dbReference>
<dbReference type="Gene3D" id="3.40.50.12780">
    <property type="entry name" value="N-terminal domain of ligase-like"/>
    <property type="match status" value="1"/>
</dbReference>
<dbReference type="GO" id="GO:0005366">
    <property type="term" value="F:myo-inositol:proton symporter activity"/>
    <property type="evidence" value="ECO:0007669"/>
    <property type="project" value="TreeGrafter"/>
</dbReference>
<evidence type="ECO:0000259" key="14">
    <source>
        <dbReference type="PROSITE" id="PS50850"/>
    </source>
</evidence>
<comment type="catalytic activity">
    <reaction evidence="11">
        <text>octanoate + ATP + CoA = octanoyl-CoA + AMP + diphosphate</text>
        <dbReference type="Rhea" id="RHEA:33631"/>
        <dbReference type="ChEBI" id="CHEBI:25646"/>
        <dbReference type="ChEBI" id="CHEBI:30616"/>
        <dbReference type="ChEBI" id="CHEBI:33019"/>
        <dbReference type="ChEBI" id="CHEBI:57287"/>
        <dbReference type="ChEBI" id="CHEBI:57386"/>
        <dbReference type="ChEBI" id="CHEBI:456215"/>
    </reaction>
</comment>
<organism evidence="15 16">
    <name type="scientific">Bursaphelenchus xylophilus</name>
    <name type="common">Pinewood nematode worm</name>
    <name type="synonym">Aphelenchoides xylophilus</name>
    <dbReference type="NCBI Taxonomy" id="6326"/>
    <lineage>
        <taxon>Eukaryota</taxon>
        <taxon>Metazoa</taxon>
        <taxon>Ecdysozoa</taxon>
        <taxon>Nematoda</taxon>
        <taxon>Chromadorea</taxon>
        <taxon>Rhabditida</taxon>
        <taxon>Tylenchina</taxon>
        <taxon>Tylenchomorpha</taxon>
        <taxon>Aphelenchoidea</taxon>
        <taxon>Aphelenchoididae</taxon>
        <taxon>Bursaphelenchus</taxon>
    </lineage>
</organism>
<dbReference type="Pfam" id="PF00083">
    <property type="entry name" value="Sugar_tr"/>
    <property type="match status" value="2"/>
</dbReference>
<proteinExistence type="inferred from homology"/>
<feature type="transmembrane region" description="Helical" evidence="13">
    <location>
        <begin position="509"/>
        <end position="535"/>
    </location>
</feature>
<evidence type="ECO:0000256" key="7">
    <source>
        <dbReference type="ARBA" id="ARBA00022989"/>
    </source>
</evidence>
<evidence type="ECO:0000256" key="1">
    <source>
        <dbReference type="ARBA" id="ARBA00004141"/>
    </source>
</evidence>
<comment type="catalytic activity">
    <reaction evidence="12">
        <text>a medium-chain fatty acid + ATP + CoA = a medium-chain fatty acyl-CoA + AMP + diphosphate</text>
        <dbReference type="Rhea" id="RHEA:48340"/>
        <dbReference type="ChEBI" id="CHEBI:30616"/>
        <dbReference type="ChEBI" id="CHEBI:33019"/>
        <dbReference type="ChEBI" id="CHEBI:57287"/>
        <dbReference type="ChEBI" id="CHEBI:59558"/>
        <dbReference type="ChEBI" id="CHEBI:90546"/>
        <dbReference type="ChEBI" id="CHEBI:456215"/>
        <dbReference type="EC" id="6.2.1.2"/>
    </reaction>
</comment>
<dbReference type="Pfam" id="PF13193">
    <property type="entry name" value="AMP-binding_C"/>
    <property type="match status" value="1"/>
</dbReference>
<dbReference type="InterPro" id="IPR020846">
    <property type="entry name" value="MFS_dom"/>
</dbReference>
<feature type="transmembrane region" description="Helical" evidence="13">
    <location>
        <begin position="481"/>
        <end position="503"/>
    </location>
</feature>
<dbReference type="InterPro" id="IPR000873">
    <property type="entry name" value="AMP-dep_synth/lig_dom"/>
</dbReference>
<feature type="transmembrane region" description="Helical" evidence="13">
    <location>
        <begin position="345"/>
        <end position="369"/>
    </location>
</feature>
<dbReference type="SUPFAM" id="SSF103473">
    <property type="entry name" value="MFS general substrate transporter"/>
    <property type="match status" value="1"/>
</dbReference>
<feature type="transmembrane region" description="Helical" evidence="13">
    <location>
        <begin position="25"/>
        <end position="54"/>
    </location>
</feature>
<keyword evidence="5" id="KW-0436">Ligase</keyword>
<dbReference type="InterPro" id="IPR003663">
    <property type="entry name" value="Sugar/inositol_transpt"/>
</dbReference>
<evidence type="ECO:0000256" key="12">
    <source>
        <dbReference type="ARBA" id="ARBA00048277"/>
    </source>
</evidence>
<feature type="transmembrane region" description="Helical" evidence="13">
    <location>
        <begin position="156"/>
        <end position="180"/>
    </location>
</feature>
<reference evidence="15" key="1">
    <citation type="submission" date="2020-09" db="EMBL/GenBank/DDBJ databases">
        <authorList>
            <person name="Kikuchi T."/>
        </authorList>
    </citation>
    <scope>NUCLEOTIDE SEQUENCE</scope>
    <source>
        <strain evidence="15">Ka4C1</strain>
    </source>
</reference>
<evidence type="ECO:0000256" key="6">
    <source>
        <dbReference type="ARBA" id="ARBA00022692"/>
    </source>
</evidence>
<evidence type="ECO:0000256" key="11">
    <source>
        <dbReference type="ARBA" id="ARBA00047319"/>
    </source>
</evidence>
<dbReference type="PANTHER" id="PTHR48020:SF12">
    <property type="entry name" value="PROTON MYO-INOSITOL COTRANSPORTER"/>
    <property type="match status" value="1"/>
</dbReference>
<dbReference type="Proteomes" id="UP000582659">
    <property type="component" value="Unassembled WGS sequence"/>
</dbReference>
<dbReference type="Gene3D" id="1.20.1250.20">
    <property type="entry name" value="MFS general substrate transporter like domains"/>
    <property type="match status" value="2"/>
</dbReference>
<dbReference type="InterPro" id="IPR042099">
    <property type="entry name" value="ANL_N_sf"/>
</dbReference>
<dbReference type="FunFam" id="3.30.300.30:FF:000008">
    <property type="entry name" value="2,3-dihydroxybenzoate-AMP ligase"/>
    <property type="match status" value="1"/>
</dbReference>
<evidence type="ECO:0000256" key="4">
    <source>
        <dbReference type="ARBA" id="ARBA00022448"/>
    </source>
</evidence>
<gene>
    <name evidence="15" type="ORF">BXYJ_LOCUS14035</name>
</gene>
<dbReference type="SUPFAM" id="SSF56801">
    <property type="entry name" value="Acetyl-CoA synthetase-like"/>
    <property type="match status" value="1"/>
</dbReference>
<keyword evidence="4" id="KW-0813">Transport</keyword>
<keyword evidence="16" id="KW-1185">Reference proteome</keyword>
<keyword evidence="8 13" id="KW-0472">Membrane</keyword>
<evidence type="ECO:0000256" key="2">
    <source>
        <dbReference type="ARBA" id="ARBA00006432"/>
    </source>
</evidence>
<dbReference type="InterPro" id="IPR045851">
    <property type="entry name" value="AMP-bd_C_sf"/>
</dbReference>
<dbReference type="SMR" id="A0A7I8X0A2"/>
<accession>A0A7I8X0A2</accession>
<keyword evidence="7 13" id="KW-1133">Transmembrane helix</keyword>
<dbReference type="AlphaFoldDB" id="A0A7I8X0A2"/>
<dbReference type="EMBL" id="CAJFDI010000006">
    <property type="protein sequence ID" value="CAD5233944.1"/>
    <property type="molecule type" value="Genomic_DNA"/>
</dbReference>
<evidence type="ECO:0000256" key="13">
    <source>
        <dbReference type="SAM" id="Phobius"/>
    </source>
</evidence>
<comment type="caution">
    <text evidence="15">The sequence shown here is derived from an EMBL/GenBank/DDBJ whole genome shotgun (WGS) entry which is preliminary data.</text>
</comment>
<dbReference type="Pfam" id="PF00501">
    <property type="entry name" value="AMP-binding"/>
    <property type="match status" value="1"/>
</dbReference>
<dbReference type="GO" id="GO:0016324">
    <property type="term" value="C:apical plasma membrane"/>
    <property type="evidence" value="ECO:0007669"/>
    <property type="project" value="TreeGrafter"/>
</dbReference>
<dbReference type="Proteomes" id="UP000659654">
    <property type="component" value="Unassembled WGS sequence"/>
</dbReference>
<dbReference type="PROSITE" id="PS00217">
    <property type="entry name" value="SUGAR_TRANSPORT_2"/>
    <property type="match status" value="1"/>
</dbReference>
<dbReference type="PROSITE" id="PS50850">
    <property type="entry name" value="MFS"/>
    <property type="match status" value="1"/>
</dbReference>
<dbReference type="InterPro" id="IPR005829">
    <property type="entry name" value="Sugar_transporter_CS"/>
</dbReference>
<dbReference type="InterPro" id="IPR025110">
    <property type="entry name" value="AMP-bd_C"/>
</dbReference>
<feature type="transmembrane region" description="Helical" evidence="13">
    <location>
        <begin position="186"/>
        <end position="209"/>
    </location>
</feature>
<dbReference type="NCBIfam" id="TIGR00879">
    <property type="entry name" value="SP"/>
    <property type="match status" value="1"/>
</dbReference>
<evidence type="ECO:0000256" key="8">
    <source>
        <dbReference type="ARBA" id="ARBA00023136"/>
    </source>
</evidence>
<feature type="transmembrane region" description="Helical" evidence="13">
    <location>
        <begin position="547"/>
        <end position="565"/>
    </location>
</feature>
<evidence type="ECO:0000256" key="10">
    <source>
        <dbReference type="ARBA" id="ARBA00039638"/>
    </source>
</evidence>
<feature type="transmembrane region" description="Helical" evidence="13">
    <location>
        <begin position="66"/>
        <end position="87"/>
    </location>
</feature>
<dbReference type="PRINTS" id="PR00171">
    <property type="entry name" value="SUGRTRNSPORT"/>
</dbReference>
<dbReference type="InterPro" id="IPR005828">
    <property type="entry name" value="MFS_sugar_transport-like"/>
</dbReference>
<feature type="domain" description="Major facilitator superfamily (MFS) profile" evidence="14">
    <location>
        <begin position="29"/>
        <end position="569"/>
    </location>
</feature>
<dbReference type="GO" id="GO:0031956">
    <property type="term" value="F:medium-chain fatty acid-CoA ligase activity"/>
    <property type="evidence" value="ECO:0007669"/>
    <property type="project" value="UniProtKB-EC"/>
</dbReference>
<sequence>MVGIATVADGINENRPKTQPRVTGFVWLLASMSVVGGFLFGYDTGIVSSAMLYVVNNGAMRPMNHLWQELIIAITPAFAAVGSLFSGKFGDRFGRKKSIIVSSFIFSIGALLCGVATSKAVLLIGRILLGLAIGVASMIVPVYVGECSPTHVRGKLVTSFNMMVCFGQFAASIVAGGLAYIDPYNIGWRLMFGVAVIPAVFQFFGFFFLPESPRWLYRHRTAKQSRKVLERVYGGDQEWINYELGEIAALHEQEERARAEQGKQNVLVKIWNTPHVRRALILGCSLQYFNQLAGINTIMYYTGTIIKSTGVRDNHEAIWLSCITSFFNFAANLLPFFIVERFGRRPVILSSMVAVTVSLCLMAISFMMVNRDTLPTMSPAQMEQITGAHPHLNLADPHVQKCLAFTNCDFCVTDDSCGFCGATAFANEGGVCLPLDELHSDIRSADGFCSSEAPSFMHNVSGVEFEWTDVFCENKYTMLPLILMVIYLISFSSGLSPMPWVLNAEFYPIWARGMCVSLSTFSNWIANLAVSMTYLTLTTTITRYGTFFLYAAITAFGFVIAYFYVPETKNHSLDEVETLFMTQEERLRHKTSLQNLQTPKLVVVSGRRADRLSSPMLLSKKLPVLSNLRALRSLRLKHTAADGSKLMSYVHQTSDIPLMHKTIGQQVREFTEKHPDKELFVFKEQNISKTYQEVYNDARKLALGLIHLGIKRGDRVGIWGPNYYEWTVAQYGAALAGIVLVNVNPAYQTEEFRYAMRKVGVKALITPPRFRKTNYYDIICGLSHDQKKAPKGMGIVQSQALPDLKHLIMFDPDNPNHESFNGAWNFRDILCSGGSEAEDYLEFCQRRTRPDDPANIQYTSGTTGIQKAATITHFGMLNAAHFTGVLMGYDQNTKLCLPNPLFHCFGCVIGTLTVPMLGGGVYFPASWFNAAKVAEMIQEHKCTALYGTPTMFVDVLNHAKINKLDISSAKKGVIGGSPCPITLCQQLVEAGMTELCPCYGTTEMSSAVTLARYQDDPLERVKNVGYVLPHSEIAIMDNRGRVVPRGEQGEIWVRSFGVMRHYYDEPGETAKAISEDRWYHTGDMGYMNDDGAVVISGRLREMIIRGGENIYPAEIEQFLFKHPSILNAYVVGIPDERWGEEVCAVIRLREGEKPLSEQDVKDFCRGKISHYKVPQYVLFKDESFIPMTPSGKVRKFMLTESCRKELGKDKKSAFD</sequence>
<name>A0A7I8X0A2_BURXY</name>